<comment type="caution">
    <text evidence="2">The sequence shown here is derived from an EMBL/GenBank/DDBJ whole genome shotgun (WGS) entry which is preliminary data.</text>
</comment>
<dbReference type="Gene3D" id="2.50.20.10">
    <property type="entry name" value="Lipoprotein localisation LolA/LolB/LppX"/>
    <property type="match status" value="1"/>
</dbReference>
<feature type="chain" id="PRO_5026728997" evidence="1">
    <location>
        <begin position="42"/>
        <end position="479"/>
    </location>
</feature>
<accession>A0A6M2BSD3</accession>
<proteinExistence type="predicted"/>
<dbReference type="InterPro" id="IPR010752">
    <property type="entry name" value="DUF1329"/>
</dbReference>
<evidence type="ECO:0000313" key="3">
    <source>
        <dbReference type="Proteomes" id="UP000472676"/>
    </source>
</evidence>
<gene>
    <name evidence="2" type="ORF">G7Y85_10825</name>
</gene>
<dbReference type="Proteomes" id="UP000472676">
    <property type="component" value="Unassembled WGS sequence"/>
</dbReference>
<evidence type="ECO:0000256" key="1">
    <source>
        <dbReference type="SAM" id="SignalP"/>
    </source>
</evidence>
<evidence type="ECO:0000313" key="2">
    <source>
        <dbReference type="EMBL" id="NGY05264.1"/>
    </source>
</evidence>
<dbReference type="RefSeq" id="WP_166256324.1">
    <property type="nucleotide sequence ID" value="NZ_JAAMOW010000005.1"/>
</dbReference>
<organism evidence="2 3">
    <name type="scientific">Solimonas terrae</name>
    <dbReference type="NCBI Taxonomy" id="1396819"/>
    <lineage>
        <taxon>Bacteria</taxon>
        <taxon>Pseudomonadati</taxon>
        <taxon>Pseudomonadota</taxon>
        <taxon>Gammaproteobacteria</taxon>
        <taxon>Nevskiales</taxon>
        <taxon>Nevskiaceae</taxon>
        <taxon>Solimonas</taxon>
    </lineage>
</organism>
<keyword evidence="3" id="KW-1185">Reference proteome</keyword>
<name>A0A6M2BSD3_9GAMM</name>
<sequence length="479" mass="52838">MGSVRGEDQRAPRTIKKALRSSCAVAAAIICGALLSARAQAQTDAASTTPPPSIPANLTPFGAEVAGNASGSIPAWNGGLAGPPPCFASSHGRYCDPFADDQPLYTVTAENVDDHAAVLSPGQRALFAKFPDSYRMRVFPTRRSFANPPAVYAATQANMARAVLADGVLKKAATGLPFPLPANGAEALWNHRLRWRPLVTERVSAQFAVAESGDFAQTQEREFVRFDYGATDYDLQAARGILSRRLQWLEQPARQAGVGILIDDVADPGDFARRAWQFGTGDEQAKHAPNLGYDTPGIGTDDLRSNDQIDMFFGPLDRYDLKLLGKQEMLVPANSYALHSADLPYRELIGRHHLNPDFARYELRRVWVVDATLKRGSVHACRHRRFYLDEDGWQIRVVDNYDNRGELWRVQEAHTVMAYDRGFELPVAETVYDLPGSRYLVQGLNNEEPEVAYPEMAADDFGANDLARRGRKLRLAAQP</sequence>
<reference evidence="2 3" key="1">
    <citation type="journal article" date="2014" name="Int. J. Syst. Evol. Microbiol.">
        <title>Solimonas terrae sp. nov., isolated from soil.</title>
        <authorList>
            <person name="Kim S.J."/>
            <person name="Moon J.Y."/>
            <person name="Weon H.Y."/>
            <person name="Ahn J.H."/>
            <person name="Chen W.M."/>
            <person name="Kwon S.W."/>
        </authorList>
    </citation>
    <scope>NUCLEOTIDE SEQUENCE [LARGE SCALE GENOMIC DNA]</scope>
    <source>
        <strain evidence="2 3">KIS83-12</strain>
    </source>
</reference>
<dbReference type="Pfam" id="PF07044">
    <property type="entry name" value="DUF1329"/>
    <property type="match status" value="1"/>
</dbReference>
<keyword evidence="1" id="KW-0732">Signal</keyword>
<protein>
    <submittedName>
        <fullName evidence="2">DUF1329 domain-containing protein</fullName>
    </submittedName>
</protein>
<dbReference type="AlphaFoldDB" id="A0A6M2BSD3"/>
<dbReference type="EMBL" id="JAAMOW010000005">
    <property type="protein sequence ID" value="NGY05264.1"/>
    <property type="molecule type" value="Genomic_DNA"/>
</dbReference>
<feature type="signal peptide" evidence="1">
    <location>
        <begin position="1"/>
        <end position="41"/>
    </location>
</feature>